<reference evidence="2 3" key="1">
    <citation type="submission" date="2022-03" db="EMBL/GenBank/DDBJ databases">
        <title>Luteimonas soily sp. nov., a novel bacterium isolated from the soil.</title>
        <authorList>
            <person name="Zhang X."/>
        </authorList>
    </citation>
    <scope>NUCLEOTIDE SEQUENCE [LARGE SCALE GENOMIC DNA]</scope>
    <source>
        <strain evidence="2 3">50</strain>
    </source>
</reference>
<feature type="transmembrane region" description="Helical" evidence="1">
    <location>
        <begin position="135"/>
        <end position="156"/>
    </location>
</feature>
<evidence type="ECO:0000313" key="3">
    <source>
        <dbReference type="Proteomes" id="UP001165423"/>
    </source>
</evidence>
<keyword evidence="1" id="KW-0812">Transmembrane</keyword>
<evidence type="ECO:0000313" key="2">
    <source>
        <dbReference type="EMBL" id="MCJ0824747.1"/>
    </source>
</evidence>
<sequence>MQTGDLYNMAHAAPDASMEIHRADPSCRNRTLLLLALTVLLCAVLLLLLDAWLGRVSGGLGKSDPDTLRSWLRGLLAGVGIALAVPAALLGSGLRRLGLASRIEGRFPPQAWKTLRDVRVLRDAAASRWARRTELAGLVAIAFATLLLPWSGWVWWRFA</sequence>
<feature type="transmembrane region" description="Helical" evidence="1">
    <location>
        <begin position="74"/>
        <end position="94"/>
    </location>
</feature>
<gene>
    <name evidence="2" type="ORF">MQC88_02030</name>
</gene>
<evidence type="ECO:0000256" key="1">
    <source>
        <dbReference type="SAM" id="Phobius"/>
    </source>
</evidence>
<comment type="caution">
    <text evidence="2">The sequence shown here is derived from an EMBL/GenBank/DDBJ whole genome shotgun (WGS) entry which is preliminary data.</text>
</comment>
<name>A0ABT0A195_9GAMM</name>
<dbReference type="Proteomes" id="UP001165423">
    <property type="component" value="Unassembled WGS sequence"/>
</dbReference>
<protein>
    <submittedName>
        <fullName evidence="2">Uncharacterized protein</fullName>
    </submittedName>
</protein>
<keyword evidence="3" id="KW-1185">Reference proteome</keyword>
<keyword evidence="1" id="KW-0472">Membrane</keyword>
<feature type="transmembrane region" description="Helical" evidence="1">
    <location>
        <begin position="32"/>
        <end position="54"/>
    </location>
</feature>
<proteinExistence type="predicted"/>
<keyword evidence="1" id="KW-1133">Transmembrane helix</keyword>
<dbReference type="EMBL" id="JALGCL010000001">
    <property type="protein sequence ID" value="MCJ0824747.1"/>
    <property type="molecule type" value="Genomic_DNA"/>
</dbReference>
<dbReference type="RefSeq" id="WP_243318751.1">
    <property type="nucleotide sequence ID" value="NZ_JALGCL010000001.1"/>
</dbReference>
<accession>A0ABT0A195</accession>
<organism evidence="2 3">
    <name type="scientific">Cognatiluteimonas sedimenti</name>
    <dbReference type="NCBI Taxonomy" id="2927791"/>
    <lineage>
        <taxon>Bacteria</taxon>
        <taxon>Pseudomonadati</taxon>
        <taxon>Pseudomonadota</taxon>
        <taxon>Gammaproteobacteria</taxon>
        <taxon>Lysobacterales</taxon>
        <taxon>Lysobacteraceae</taxon>
        <taxon>Cognatiluteimonas</taxon>
    </lineage>
</organism>